<dbReference type="EMBL" id="AJ430567">
    <property type="protein sequence ID" value="CAD23243.1"/>
    <property type="molecule type" value="mRNA"/>
</dbReference>
<keyword evidence="1" id="KW-0732">Signal</keyword>
<evidence type="ECO:0000256" key="1">
    <source>
        <dbReference type="SAM" id="SignalP"/>
    </source>
</evidence>
<sequence length="255" mass="27824">MASQLCLIVLATAVSASAYEQPIERTVVGHQTLRDIFVWGPVSSDYIVLTWNPYSLNEDVHREVLTLKAELTSNRNETVTTYAQLGDGSATVEGLTPNATYLVTATANISGNPILVLKKHIHTPINGTNPMENIFHWGPVTNQSIQVRWDQLEPRETRNAIVTLTAEMASNPRVERSESARVDVGEVTVDGLKPDTLYIATVMALKDGRQFFNSSRHIRTLETGHKEVTVVTTSGSAIASAILGLLLTCMALVLA</sequence>
<dbReference type="InterPro" id="IPR013783">
    <property type="entry name" value="Ig-like_fold"/>
</dbReference>
<organism evidence="3">
    <name type="scientific">Taenia saginata</name>
    <name type="common">Beef tapeworm</name>
    <name type="synonym">Cysticercus bovis</name>
    <dbReference type="NCBI Taxonomy" id="6206"/>
    <lineage>
        <taxon>Eukaryota</taxon>
        <taxon>Metazoa</taxon>
        <taxon>Spiralia</taxon>
        <taxon>Lophotrochozoa</taxon>
        <taxon>Platyhelminthes</taxon>
        <taxon>Cestoda</taxon>
        <taxon>Eucestoda</taxon>
        <taxon>Cyclophyllidea</taxon>
        <taxon>Taeniidae</taxon>
        <taxon>Taenia</taxon>
    </lineage>
</organism>
<dbReference type="SMART" id="SM00060">
    <property type="entry name" value="FN3"/>
    <property type="match status" value="2"/>
</dbReference>
<gene>
    <name evidence="3" type="primary">tovis13</name>
</gene>
<dbReference type="EMBL" id="AJ616850">
    <property type="protein sequence ID" value="CAE83580.1"/>
    <property type="molecule type" value="Genomic_DNA"/>
</dbReference>
<dbReference type="CDD" id="cd00063">
    <property type="entry name" value="FN3"/>
    <property type="match status" value="1"/>
</dbReference>
<dbReference type="Gene3D" id="2.60.40.10">
    <property type="entry name" value="Immunoglobulins"/>
    <property type="match status" value="1"/>
</dbReference>
<proteinExistence type="evidence at transcript level"/>
<feature type="chain" id="PRO_5007714587" evidence="1">
    <location>
        <begin position="19"/>
        <end position="255"/>
    </location>
</feature>
<feature type="signal peptide" evidence="1">
    <location>
        <begin position="1"/>
        <end position="18"/>
    </location>
</feature>
<dbReference type="InterPro" id="IPR036116">
    <property type="entry name" value="FN3_sf"/>
</dbReference>
<dbReference type="PROSITE" id="PS50853">
    <property type="entry name" value="FN3"/>
    <property type="match status" value="1"/>
</dbReference>
<protein>
    <submittedName>
        <fullName evidence="4">Host-protective antigen homologue</fullName>
    </submittedName>
    <submittedName>
        <fullName evidence="3">Tovis13 protein</fullName>
    </submittedName>
</protein>
<dbReference type="InterPro" id="IPR003961">
    <property type="entry name" value="FN3_dom"/>
</dbReference>
<evidence type="ECO:0000313" key="4">
    <source>
        <dbReference type="EMBL" id="CAE83580.1"/>
    </source>
</evidence>
<evidence type="ECO:0000313" key="3">
    <source>
        <dbReference type="EMBL" id="CAD23243.1"/>
    </source>
</evidence>
<evidence type="ECO:0000259" key="2">
    <source>
        <dbReference type="PROSITE" id="PS50853"/>
    </source>
</evidence>
<dbReference type="AlphaFoldDB" id="Q8T8D6"/>
<dbReference type="SUPFAM" id="SSF49265">
    <property type="entry name" value="Fibronectin type III"/>
    <property type="match status" value="1"/>
</dbReference>
<reference evidence="3" key="1">
    <citation type="journal article" date="2007" name="Parasitol. Res.">
        <title>Molecular and functional characterization of a Taenia adhesion gene family (TAF) encoding potential protective antigens of Taenia saginata oncospheres.</title>
        <authorList>
            <person name="Gonzalez L.M."/>
            <person name="Bonay P."/>
            <person name="Benitez L."/>
            <person name="Ferrer E."/>
            <person name="Harrison L.J."/>
            <person name="Parkhouse R.M."/>
            <person name="Garate T."/>
        </authorList>
    </citation>
    <scope>NUCLEOTIDE SEQUENCE</scope>
    <source>
        <strain evidence="3">Kenyan</strain>
    </source>
</reference>
<name>Q8T8D6_TAESA</name>
<feature type="domain" description="Fibronectin type-III" evidence="2">
    <location>
        <begin position="130"/>
        <end position="223"/>
    </location>
</feature>
<accession>Q8T8D6</accession>